<feature type="coiled-coil region" evidence="1">
    <location>
        <begin position="5"/>
        <end position="37"/>
    </location>
</feature>
<proteinExistence type="predicted"/>
<dbReference type="SUPFAM" id="SSF81273">
    <property type="entry name" value="H-NS histone-like proteins"/>
    <property type="match status" value="1"/>
</dbReference>
<accession>H0F8A0</accession>
<dbReference type="eggNOG" id="COG2916">
    <property type="taxonomic scope" value="Bacteria"/>
</dbReference>
<dbReference type="Gene3D" id="4.10.430.30">
    <property type="match status" value="1"/>
</dbReference>
<dbReference type="Pfam" id="PF00816">
    <property type="entry name" value="Histone_HNS"/>
    <property type="match status" value="1"/>
</dbReference>
<name>H0F8A0_9BURK</name>
<evidence type="ECO:0000259" key="2">
    <source>
        <dbReference type="Pfam" id="PF00816"/>
    </source>
</evidence>
<sequence length="89" mass="10624">MTQDYRQVRARIRSLEAETENLRREELQLILAEIRQRIREYGITQSQLFGPDLSDLVQYRHPDTGQTWNGVGRPPNWIRGQDRSRFLVK</sequence>
<reference evidence="3 4" key="1">
    <citation type="journal article" date="2012" name="J. Bacteriol.">
        <title>Genome sequence of the highly efficient arsenite-oxidizing bacterium Achromobacter arsenitoxydans SY8.</title>
        <authorList>
            <person name="Li X."/>
            <person name="Hu Y."/>
            <person name="Gong J."/>
            <person name="Lin Y."/>
            <person name="Johnstone L."/>
            <person name="Rensing C."/>
            <person name="Wang G."/>
        </authorList>
    </citation>
    <scope>NUCLEOTIDE SEQUENCE [LARGE SCALE GENOMIC DNA]</scope>
    <source>
        <strain evidence="3 4">SY8</strain>
    </source>
</reference>
<protein>
    <submittedName>
        <fullName evidence="3">Histone family protein nucleoid-structuring protein H-NS</fullName>
    </submittedName>
</protein>
<dbReference type="OrthoDB" id="5297879at2"/>
<gene>
    <name evidence="3" type="ORF">KYC_14992</name>
</gene>
<keyword evidence="4" id="KW-1185">Reference proteome</keyword>
<dbReference type="RefSeq" id="WP_008163619.1">
    <property type="nucleotide sequence ID" value="NZ_AGUF01000052.1"/>
</dbReference>
<dbReference type="AlphaFoldDB" id="H0F8A0"/>
<dbReference type="InterPro" id="IPR027444">
    <property type="entry name" value="H-NS_C_dom"/>
</dbReference>
<evidence type="ECO:0000313" key="4">
    <source>
        <dbReference type="Proteomes" id="UP000003113"/>
    </source>
</evidence>
<comment type="caution">
    <text evidence="3">The sequence shown here is derived from an EMBL/GenBank/DDBJ whole genome shotgun (WGS) entry which is preliminary data.</text>
</comment>
<evidence type="ECO:0000313" key="3">
    <source>
        <dbReference type="EMBL" id="EHK65533.1"/>
    </source>
</evidence>
<dbReference type="EMBL" id="AGUF01000052">
    <property type="protein sequence ID" value="EHK65533.1"/>
    <property type="molecule type" value="Genomic_DNA"/>
</dbReference>
<evidence type="ECO:0000256" key="1">
    <source>
        <dbReference type="SAM" id="Coils"/>
    </source>
</evidence>
<dbReference type="Proteomes" id="UP000003113">
    <property type="component" value="Unassembled WGS sequence"/>
</dbReference>
<keyword evidence="1" id="KW-0175">Coiled coil</keyword>
<feature type="domain" description="DNA-binding protein H-NS-like C-terminal" evidence="2">
    <location>
        <begin position="58"/>
        <end position="88"/>
    </location>
</feature>
<dbReference type="GO" id="GO:0003677">
    <property type="term" value="F:DNA binding"/>
    <property type="evidence" value="ECO:0007669"/>
    <property type="project" value="InterPro"/>
</dbReference>
<organism evidence="3 4">
    <name type="scientific">Achromobacter arsenitoxydans SY8</name>
    <dbReference type="NCBI Taxonomy" id="477184"/>
    <lineage>
        <taxon>Bacteria</taxon>
        <taxon>Pseudomonadati</taxon>
        <taxon>Pseudomonadota</taxon>
        <taxon>Betaproteobacteria</taxon>
        <taxon>Burkholderiales</taxon>
        <taxon>Alcaligenaceae</taxon>
        <taxon>Achromobacter</taxon>
    </lineage>
</organism>
<dbReference type="STRING" id="477184.KYC_14992"/>